<keyword evidence="2" id="KW-0378">Hydrolase</keyword>
<dbReference type="PANTHER" id="PTHR11347">
    <property type="entry name" value="CYCLIC NUCLEOTIDE PHOSPHODIESTERASE"/>
    <property type="match status" value="1"/>
</dbReference>
<sequence>MDVSSTPKPFHNSTASYELYQILSFLYTLCVCLCRSEVAILYNDRSVLENHHVSAAYRLMQDDEMNILINLSKDDWRELRTLVIEMVMSTDMSCHFQQIKTMRNSLQQPEGIDKPKALSLMLHAADISHPAKGWNLHYRWTQALMEEFFLQGDKEAELGLPFSPLCDRKATMIAQSQIGFIDFIVEPTISVLVDTTEKIITPLIEEALKSGGVRRKSLTARGSAAVVESVQRHSERDSVPTDYSLAGIDLKRIQHTLSEIIQRNKERWKELSVQELASKEQEQRSEREDLSRKTDVSLIHSSLDSESKSLSEVNNTDSLHSSQDSLEQSAASHSADPTDASPDATLDASPDVDRPLPWNGKSA</sequence>
<evidence type="ECO:0000256" key="4">
    <source>
        <dbReference type="SAM" id="MobiDB-lite"/>
    </source>
</evidence>
<feature type="binding site" evidence="3">
    <location>
        <position position="126"/>
    </location>
    <ligand>
        <name>Zn(2+)</name>
        <dbReference type="ChEBI" id="CHEBI:29105"/>
        <label>1</label>
    </ligand>
</feature>
<accession>A0A7J6AXD2</accession>
<dbReference type="Gene3D" id="1.10.1300.10">
    <property type="entry name" value="3'5'-cyclic nucleotide phosphodiesterase, catalytic domain"/>
    <property type="match status" value="1"/>
</dbReference>
<feature type="compositionally biased region" description="Basic and acidic residues" evidence="4">
    <location>
        <begin position="273"/>
        <end position="295"/>
    </location>
</feature>
<dbReference type="PROSITE" id="PS51845">
    <property type="entry name" value="PDEASE_I_2"/>
    <property type="match status" value="1"/>
</dbReference>
<reference evidence="6 7" key="1">
    <citation type="submission" date="2020-02" db="EMBL/GenBank/DDBJ databases">
        <title>A chromosome-scale genome assembly of the black bullhead catfish (Ameiurus melas).</title>
        <authorList>
            <person name="Wen M."/>
            <person name="Zham M."/>
            <person name="Cabau C."/>
            <person name="Klopp C."/>
            <person name="Donnadieu C."/>
            <person name="Roques C."/>
            <person name="Bouchez O."/>
            <person name="Lampietro C."/>
            <person name="Jouanno E."/>
            <person name="Herpin A."/>
            <person name="Louis A."/>
            <person name="Berthelot C."/>
            <person name="Parey E."/>
            <person name="Roest-Crollius H."/>
            <person name="Braasch I."/>
            <person name="Postlethwait J."/>
            <person name="Robinson-Rechavi M."/>
            <person name="Echchiki A."/>
            <person name="Begum T."/>
            <person name="Montfort J."/>
            <person name="Schartl M."/>
            <person name="Bobe J."/>
            <person name="Guiguen Y."/>
        </authorList>
    </citation>
    <scope>NUCLEOTIDE SEQUENCE [LARGE SCALE GENOMIC DNA]</scope>
    <source>
        <strain evidence="6">M_S1</strain>
        <tissue evidence="6">Blood</tissue>
    </source>
</reference>
<dbReference type="InterPro" id="IPR002073">
    <property type="entry name" value="PDEase_catalytic_dom"/>
</dbReference>
<dbReference type="GO" id="GO:0046872">
    <property type="term" value="F:metal ion binding"/>
    <property type="evidence" value="ECO:0007669"/>
    <property type="project" value="UniProtKB-KW"/>
</dbReference>
<dbReference type="EMBL" id="JAAGNN010000007">
    <property type="protein sequence ID" value="KAF4086631.1"/>
    <property type="molecule type" value="Genomic_DNA"/>
</dbReference>
<name>A0A7J6AXD2_AMEME</name>
<evidence type="ECO:0000256" key="3">
    <source>
        <dbReference type="PIRSR" id="PIRSR623088-3"/>
    </source>
</evidence>
<feature type="compositionally biased region" description="Polar residues" evidence="4">
    <location>
        <begin position="312"/>
        <end position="332"/>
    </location>
</feature>
<evidence type="ECO:0000256" key="2">
    <source>
        <dbReference type="ARBA" id="ARBA00022801"/>
    </source>
</evidence>
<keyword evidence="1 3" id="KW-0479">Metal-binding</keyword>
<evidence type="ECO:0000313" key="7">
    <source>
        <dbReference type="Proteomes" id="UP000593565"/>
    </source>
</evidence>
<dbReference type="GO" id="GO:0004114">
    <property type="term" value="F:3',5'-cyclic-nucleotide phosphodiesterase activity"/>
    <property type="evidence" value="ECO:0007669"/>
    <property type="project" value="InterPro"/>
</dbReference>
<proteinExistence type="predicted"/>
<dbReference type="InterPro" id="IPR036971">
    <property type="entry name" value="PDEase_catalytic_dom_sf"/>
</dbReference>
<gene>
    <name evidence="6" type="ORF">AMELA_G00085730</name>
</gene>
<comment type="caution">
    <text evidence="6">The sequence shown here is derived from an EMBL/GenBank/DDBJ whole genome shotgun (WGS) entry which is preliminary data.</text>
</comment>
<dbReference type="AlphaFoldDB" id="A0A7J6AXD2"/>
<evidence type="ECO:0000313" key="6">
    <source>
        <dbReference type="EMBL" id="KAF4086631.1"/>
    </source>
</evidence>
<dbReference type="GO" id="GO:0007165">
    <property type="term" value="P:signal transduction"/>
    <property type="evidence" value="ECO:0007669"/>
    <property type="project" value="InterPro"/>
</dbReference>
<feature type="domain" description="PDEase" evidence="5">
    <location>
        <begin position="1"/>
        <end position="275"/>
    </location>
</feature>
<dbReference type="Pfam" id="PF00233">
    <property type="entry name" value="PDEase_I"/>
    <property type="match status" value="1"/>
</dbReference>
<protein>
    <recommendedName>
        <fullName evidence="5">PDEase domain-containing protein</fullName>
    </recommendedName>
</protein>
<dbReference type="InterPro" id="IPR023088">
    <property type="entry name" value="PDEase"/>
</dbReference>
<dbReference type="Proteomes" id="UP000593565">
    <property type="component" value="Unassembled WGS sequence"/>
</dbReference>
<evidence type="ECO:0000259" key="5">
    <source>
        <dbReference type="PROSITE" id="PS51845"/>
    </source>
</evidence>
<organism evidence="6 7">
    <name type="scientific">Ameiurus melas</name>
    <name type="common">Black bullhead</name>
    <name type="synonym">Silurus melas</name>
    <dbReference type="NCBI Taxonomy" id="219545"/>
    <lineage>
        <taxon>Eukaryota</taxon>
        <taxon>Metazoa</taxon>
        <taxon>Chordata</taxon>
        <taxon>Craniata</taxon>
        <taxon>Vertebrata</taxon>
        <taxon>Euteleostomi</taxon>
        <taxon>Actinopterygii</taxon>
        <taxon>Neopterygii</taxon>
        <taxon>Teleostei</taxon>
        <taxon>Ostariophysi</taxon>
        <taxon>Siluriformes</taxon>
        <taxon>Ictaluridae</taxon>
        <taxon>Ameiurus</taxon>
    </lineage>
</organism>
<dbReference type="PRINTS" id="PR00387">
    <property type="entry name" value="PDIESTERASE1"/>
</dbReference>
<dbReference type="SUPFAM" id="SSF109604">
    <property type="entry name" value="HD-domain/PDEase-like"/>
    <property type="match status" value="1"/>
</dbReference>
<keyword evidence="7" id="KW-1185">Reference proteome</keyword>
<feature type="region of interest" description="Disordered" evidence="4">
    <location>
        <begin position="273"/>
        <end position="363"/>
    </location>
</feature>
<evidence type="ECO:0000256" key="1">
    <source>
        <dbReference type="ARBA" id="ARBA00022723"/>
    </source>
</evidence>